<feature type="domain" description="Response regulatory" evidence="8">
    <location>
        <begin position="2"/>
        <end position="116"/>
    </location>
</feature>
<protein>
    <submittedName>
        <fullName evidence="10">Response regulator transcription factor</fullName>
    </submittedName>
</protein>
<dbReference type="RefSeq" id="WP_027197679.1">
    <property type="nucleotide sequence ID" value="NZ_CP017561.2"/>
</dbReference>
<dbReference type="FunFam" id="1.10.10.10:FF:000005">
    <property type="entry name" value="Two-component system response regulator"/>
    <property type="match status" value="1"/>
</dbReference>
<keyword evidence="1 6" id="KW-0597">Phosphoprotein</keyword>
<dbReference type="Proteomes" id="UP000179860">
    <property type="component" value="Chromosome 1"/>
</dbReference>
<organism evidence="10 11">
    <name type="scientific">Paraburkholderia sprentiae WSM5005</name>
    <dbReference type="NCBI Taxonomy" id="754502"/>
    <lineage>
        <taxon>Bacteria</taxon>
        <taxon>Pseudomonadati</taxon>
        <taxon>Pseudomonadota</taxon>
        <taxon>Betaproteobacteria</taxon>
        <taxon>Burkholderiales</taxon>
        <taxon>Burkholderiaceae</taxon>
        <taxon>Paraburkholderia</taxon>
    </lineage>
</organism>
<dbReference type="InterPro" id="IPR039420">
    <property type="entry name" value="WalR-like"/>
</dbReference>
<dbReference type="GO" id="GO:0005829">
    <property type="term" value="C:cytosol"/>
    <property type="evidence" value="ECO:0007669"/>
    <property type="project" value="TreeGrafter"/>
</dbReference>
<dbReference type="PROSITE" id="PS51755">
    <property type="entry name" value="OMPR_PHOB"/>
    <property type="match status" value="1"/>
</dbReference>
<dbReference type="GO" id="GO:0006355">
    <property type="term" value="P:regulation of DNA-templated transcription"/>
    <property type="evidence" value="ECO:0007669"/>
    <property type="project" value="InterPro"/>
</dbReference>
<keyword evidence="11" id="KW-1185">Reference proteome</keyword>
<dbReference type="PROSITE" id="PS50110">
    <property type="entry name" value="RESPONSE_REGULATORY"/>
    <property type="match status" value="1"/>
</dbReference>
<dbReference type="CDD" id="cd00383">
    <property type="entry name" value="trans_reg_C"/>
    <property type="match status" value="1"/>
</dbReference>
<feature type="domain" description="OmpR/PhoB-type" evidence="9">
    <location>
        <begin position="125"/>
        <end position="223"/>
    </location>
</feature>
<evidence type="ECO:0000256" key="1">
    <source>
        <dbReference type="ARBA" id="ARBA00022553"/>
    </source>
</evidence>
<name>A0A1I9YEX5_9BURK</name>
<dbReference type="KEGG" id="pspw:BJG93_05305"/>
<evidence type="ECO:0000256" key="7">
    <source>
        <dbReference type="PROSITE-ProRule" id="PRU01091"/>
    </source>
</evidence>
<dbReference type="InterPro" id="IPR011006">
    <property type="entry name" value="CheY-like_superfamily"/>
</dbReference>
<dbReference type="InterPro" id="IPR001789">
    <property type="entry name" value="Sig_transdc_resp-reg_receiver"/>
</dbReference>
<dbReference type="GO" id="GO:0000976">
    <property type="term" value="F:transcription cis-regulatory region binding"/>
    <property type="evidence" value="ECO:0007669"/>
    <property type="project" value="TreeGrafter"/>
</dbReference>
<dbReference type="Gene3D" id="3.40.50.2300">
    <property type="match status" value="1"/>
</dbReference>
<evidence type="ECO:0000256" key="5">
    <source>
        <dbReference type="ARBA" id="ARBA00023163"/>
    </source>
</evidence>
<evidence type="ECO:0000256" key="4">
    <source>
        <dbReference type="ARBA" id="ARBA00023125"/>
    </source>
</evidence>
<dbReference type="Pfam" id="PF00486">
    <property type="entry name" value="Trans_reg_C"/>
    <property type="match status" value="1"/>
</dbReference>
<dbReference type="InterPro" id="IPR001867">
    <property type="entry name" value="OmpR/PhoB-type_DNA-bd"/>
</dbReference>
<dbReference type="SMART" id="SM00448">
    <property type="entry name" value="REC"/>
    <property type="match status" value="1"/>
</dbReference>
<keyword evidence="4 7" id="KW-0238">DNA-binding</keyword>
<feature type="DNA-binding region" description="OmpR/PhoB-type" evidence="7">
    <location>
        <begin position="125"/>
        <end position="223"/>
    </location>
</feature>
<dbReference type="Pfam" id="PF00072">
    <property type="entry name" value="Response_reg"/>
    <property type="match status" value="1"/>
</dbReference>
<dbReference type="PANTHER" id="PTHR48111">
    <property type="entry name" value="REGULATOR OF RPOS"/>
    <property type="match status" value="1"/>
</dbReference>
<keyword evidence="2" id="KW-0902">Two-component regulatory system</keyword>
<dbReference type="SMART" id="SM00862">
    <property type="entry name" value="Trans_reg_C"/>
    <property type="match status" value="1"/>
</dbReference>
<sequence length="225" mass="24994">MRILLIEDDLRASQFLARGLSESGLVVDTVADGATGLAYAREGIYDVIVTDRRLPALAGTVLVQQLRAGGNTTPVLMLSAVGGLNERVEAIRAGCDDYLVKPYAFVEALARIEALARRADRSRMSERLECADLVLDTRARTANRGGRDLRLQHREFLLLECLLRREGQVVTRSMLLEAAWNYDFEPRGNIIDMHMHRLRAKVDRDFPLALIHTVVGAGYVLNPAP</sequence>
<dbReference type="SUPFAM" id="SSF46894">
    <property type="entry name" value="C-terminal effector domain of the bipartite response regulators"/>
    <property type="match status" value="1"/>
</dbReference>
<reference evidence="10" key="2">
    <citation type="submission" date="2021-06" db="EMBL/GenBank/DDBJ databases">
        <authorList>
            <person name="Rogers T.H."/>
            <person name="Ramsay J.P."/>
            <person name="Wang P."/>
            <person name="Terpolilli J."/>
        </authorList>
    </citation>
    <scope>NUCLEOTIDE SEQUENCE [LARGE SCALE GENOMIC DNA]</scope>
    <source>
        <strain evidence="10">WSM5005</strain>
    </source>
</reference>
<dbReference type="SUPFAM" id="SSF52172">
    <property type="entry name" value="CheY-like"/>
    <property type="match status" value="1"/>
</dbReference>
<dbReference type="EMBL" id="CP017561">
    <property type="protein sequence ID" value="APA84858.1"/>
    <property type="molecule type" value="Genomic_DNA"/>
</dbReference>
<evidence type="ECO:0000313" key="10">
    <source>
        <dbReference type="EMBL" id="APA84858.1"/>
    </source>
</evidence>
<evidence type="ECO:0000259" key="9">
    <source>
        <dbReference type="PROSITE" id="PS51755"/>
    </source>
</evidence>
<dbReference type="STRING" id="754502.BJG93_05305"/>
<keyword evidence="5" id="KW-0804">Transcription</keyword>
<accession>A0A1I9YEX5</accession>
<proteinExistence type="predicted"/>
<evidence type="ECO:0000256" key="3">
    <source>
        <dbReference type="ARBA" id="ARBA00023015"/>
    </source>
</evidence>
<gene>
    <name evidence="10" type="ORF">BJG93_05305</name>
</gene>
<dbReference type="PANTHER" id="PTHR48111:SF76">
    <property type="entry name" value="TWO-COMPONENT RESPONSE REGULATOR"/>
    <property type="match status" value="1"/>
</dbReference>
<dbReference type="InterPro" id="IPR016032">
    <property type="entry name" value="Sig_transdc_resp-reg_C-effctor"/>
</dbReference>
<reference evidence="10" key="1">
    <citation type="submission" date="2016-09" db="EMBL/GenBank/DDBJ databases">
        <title>The Complete Genome of Burkholderia sprentiae wsm5005.</title>
        <authorList>
            <person name="De Meyer S."/>
            <person name="Wang P."/>
            <person name="Terpolilli J."/>
        </authorList>
    </citation>
    <scope>NUCLEOTIDE SEQUENCE [LARGE SCALE GENOMIC DNA]</scope>
    <source>
        <strain evidence="10">WSM5005</strain>
    </source>
</reference>
<dbReference type="InterPro" id="IPR036388">
    <property type="entry name" value="WH-like_DNA-bd_sf"/>
</dbReference>
<keyword evidence="3" id="KW-0805">Transcription regulation</keyword>
<dbReference type="GO" id="GO:0032993">
    <property type="term" value="C:protein-DNA complex"/>
    <property type="evidence" value="ECO:0007669"/>
    <property type="project" value="TreeGrafter"/>
</dbReference>
<evidence type="ECO:0000256" key="2">
    <source>
        <dbReference type="ARBA" id="ARBA00023012"/>
    </source>
</evidence>
<feature type="modified residue" description="4-aspartylphosphate" evidence="6">
    <location>
        <position position="51"/>
    </location>
</feature>
<dbReference type="OrthoDB" id="9802426at2"/>
<dbReference type="GO" id="GO:0000156">
    <property type="term" value="F:phosphorelay response regulator activity"/>
    <property type="evidence" value="ECO:0007669"/>
    <property type="project" value="TreeGrafter"/>
</dbReference>
<evidence type="ECO:0000259" key="8">
    <source>
        <dbReference type="PROSITE" id="PS50110"/>
    </source>
</evidence>
<dbReference type="Gene3D" id="1.10.10.10">
    <property type="entry name" value="Winged helix-like DNA-binding domain superfamily/Winged helix DNA-binding domain"/>
    <property type="match status" value="1"/>
</dbReference>
<evidence type="ECO:0000256" key="6">
    <source>
        <dbReference type="PROSITE-ProRule" id="PRU00169"/>
    </source>
</evidence>
<evidence type="ECO:0000313" key="11">
    <source>
        <dbReference type="Proteomes" id="UP000179860"/>
    </source>
</evidence>
<dbReference type="AlphaFoldDB" id="A0A1I9YEX5"/>